<dbReference type="OrthoDB" id="5864104at2759"/>
<name>A0A8S1GLY9_9PELO</name>
<evidence type="ECO:0000313" key="2">
    <source>
        <dbReference type="EMBL" id="CAD6184094.1"/>
    </source>
</evidence>
<evidence type="ECO:0008006" key="4">
    <source>
        <dbReference type="Google" id="ProtNLM"/>
    </source>
</evidence>
<feature type="compositionally biased region" description="Polar residues" evidence="1">
    <location>
        <begin position="111"/>
        <end position="121"/>
    </location>
</feature>
<dbReference type="Gene3D" id="3.30.505.10">
    <property type="entry name" value="SH2 domain"/>
    <property type="match status" value="1"/>
</dbReference>
<feature type="compositionally biased region" description="Basic and acidic residues" evidence="1">
    <location>
        <begin position="34"/>
        <end position="46"/>
    </location>
</feature>
<evidence type="ECO:0000313" key="3">
    <source>
        <dbReference type="Proteomes" id="UP000835052"/>
    </source>
</evidence>
<feature type="region of interest" description="Disordered" evidence="1">
    <location>
        <begin position="68"/>
        <end position="89"/>
    </location>
</feature>
<dbReference type="Proteomes" id="UP000835052">
    <property type="component" value="Unassembled WGS sequence"/>
</dbReference>
<protein>
    <recommendedName>
        <fullName evidence="4">SH2 domain-containing protein</fullName>
    </recommendedName>
</protein>
<organism evidence="2 3">
    <name type="scientific">Caenorhabditis auriculariae</name>
    <dbReference type="NCBI Taxonomy" id="2777116"/>
    <lineage>
        <taxon>Eukaryota</taxon>
        <taxon>Metazoa</taxon>
        <taxon>Ecdysozoa</taxon>
        <taxon>Nematoda</taxon>
        <taxon>Chromadorea</taxon>
        <taxon>Rhabditida</taxon>
        <taxon>Rhabditina</taxon>
        <taxon>Rhabditomorpha</taxon>
        <taxon>Rhabditoidea</taxon>
        <taxon>Rhabditidae</taxon>
        <taxon>Peloderinae</taxon>
        <taxon>Caenorhabditis</taxon>
    </lineage>
</organism>
<feature type="compositionally biased region" description="Basic residues" evidence="1">
    <location>
        <begin position="101"/>
        <end position="110"/>
    </location>
</feature>
<evidence type="ECO:0000256" key="1">
    <source>
        <dbReference type="SAM" id="MobiDB-lite"/>
    </source>
</evidence>
<accession>A0A8S1GLY9</accession>
<comment type="caution">
    <text evidence="2">The sequence shown here is derived from an EMBL/GenBank/DDBJ whole genome shotgun (WGS) entry which is preliminary data.</text>
</comment>
<feature type="region of interest" description="Disordered" evidence="1">
    <location>
        <begin position="34"/>
        <end position="53"/>
    </location>
</feature>
<feature type="region of interest" description="Disordered" evidence="1">
    <location>
        <begin position="101"/>
        <end position="134"/>
    </location>
</feature>
<dbReference type="AlphaFoldDB" id="A0A8S1GLY9"/>
<feature type="compositionally biased region" description="Basic and acidic residues" evidence="1">
    <location>
        <begin position="68"/>
        <end position="77"/>
    </location>
</feature>
<gene>
    <name evidence="2" type="ORF">CAUJ_LOCUS13</name>
</gene>
<dbReference type="PANTHER" id="PTHR31128">
    <property type="entry name" value="PROTEIN CBR-CLEC-135-RELATED"/>
    <property type="match status" value="1"/>
</dbReference>
<sequence>MACPTPYNSIYSTTKRVVCCKHGAKCKSFAKKAKEEIGNEKEKKVEQPTINEGDEQYVNLYAKKNQEELKKETEEKVPSGGESFSSAPDTSFVLLDGKKVEKRKKKKRSRNATFAKSATSTEKSEPAPVQPNDFYIGACTREDAERSTRSRGPLRIYHQIASSPVLENLQQEVSLYIVYRTKDTRFRHYPIRSQTIDSVEKFYVDCGETGAPMHSSLHKLVNFYKVAY</sequence>
<proteinExistence type="predicted"/>
<dbReference type="PANTHER" id="PTHR31128:SF9">
    <property type="entry name" value="DUF3444 DOMAIN-CONTAINING PROTEIN-RELATED"/>
    <property type="match status" value="1"/>
</dbReference>
<dbReference type="EMBL" id="CAJGYM010000001">
    <property type="protein sequence ID" value="CAD6184094.1"/>
    <property type="molecule type" value="Genomic_DNA"/>
</dbReference>
<dbReference type="InterPro" id="IPR036860">
    <property type="entry name" value="SH2_dom_sf"/>
</dbReference>
<reference evidence="2" key="1">
    <citation type="submission" date="2020-10" db="EMBL/GenBank/DDBJ databases">
        <authorList>
            <person name="Kikuchi T."/>
        </authorList>
    </citation>
    <scope>NUCLEOTIDE SEQUENCE</scope>
    <source>
        <strain evidence="2">NKZ352</strain>
    </source>
</reference>
<keyword evidence="3" id="KW-1185">Reference proteome</keyword>